<evidence type="ECO:0000313" key="2">
    <source>
        <dbReference type="Proteomes" id="UP000541444"/>
    </source>
</evidence>
<evidence type="ECO:0000313" key="1">
    <source>
        <dbReference type="EMBL" id="KAF6149509.1"/>
    </source>
</evidence>
<keyword evidence="2" id="KW-1185">Reference proteome</keyword>
<dbReference type="EMBL" id="JACGCM010001793">
    <property type="protein sequence ID" value="KAF6149509.1"/>
    <property type="molecule type" value="Genomic_DNA"/>
</dbReference>
<name>A0A7J7M3R8_9MAGN</name>
<dbReference type="AlphaFoldDB" id="A0A7J7M3R8"/>
<dbReference type="Proteomes" id="UP000541444">
    <property type="component" value="Unassembled WGS sequence"/>
</dbReference>
<gene>
    <name evidence="1" type="ORF">GIB67_003657</name>
</gene>
<organism evidence="1 2">
    <name type="scientific">Kingdonia uniflora</name>
    <dbReference type="NCBI Taxonomy" id="39325"/>
    <lineage>
        <taxon>Eukaryota</taxon>
        <taxon>Viridiplantae</taxon>
        <taxon>Streptophyta</taxon>
        <taxon>Embryophyta</taxon>
        <taxon>Tracheophyta</taxon>
        <taxon>Spermatophyta</taxon>
        <taxon>Magnoliopsida</taxon>
        <taxon>Ranunculales</taxon>
        <taxon>Circaeasteraceae</taxon>
        <taxon>Kingdonia</taxon>
    </lineage>
</organism>
<protein>
    <submittedName>
        <fullName evidence="1">Uncharacterized protein</fullName>
    </submittedName>
</protein>
<accession>A0A7J7M3R8</accession>
<sequence>MDLLSEGKWRDSIILRRGKKVHDGIPVCTEGYLEWFNSISFTKLCPDVVNLAEDDNYDDGRVEVSHRQNKGSGGLAEVVEVPARSVLVEALATKTLECESNKKLVVDLRMQLANKVKENEALNSINDKLMEEVYVNQEARPLPGVWHLELKGAIERGDFEDTEDSTWEELNRQFTKL</sequence>
<reference evidence="1 2" key="1">
    <citation type="journal article" date="2020" name="IScience">
        <title>Genome Sequencing of the Endangered Kingdonia uniflora (Circaeasteraceae, Ranunculales) Reveals Potential Mechanisms of Evolutionary Specialization.</title>
        <authorList>
            <person name="Sun Y."/>
            <person name="Deng T."/>
            <person name="Zhang A."/>
            <person name="Moore M.J."/>
            <person name="Landis J.B."/>
            <person name="Lin N."/>
            <person name="Zhang H."/>
            <person name="Zhang X."/>
            <person name="Huang J."/>
            <person name="Zhang X."/>
            <person name="Sun H."/>
            <person name="Wang H."/>
        </authorList>
    </citation>
    <scope>NUCLEOTIDE SEQUENCE [LARGE SCALE GENOMIC DNA]</scope>
    <source>
        <strain evidence="1">TB1705</strain>
        <tissue evidence="1">Leaf</tissue>
    </source>
</reference>
<comment type="caution">
    <text evidence="1">The sequence shown here is derived from an EMBL/GenBank/DDBJ whole genome shotgun (WGS) entry which is preliminary data.</text>
</comment>
<proteinExistence type="predicted"/>